<gene>
    <name evidence="1" type="ordered locus">SpiBuddy_2474</name>
</gene>
<dbReference type="Proteomes" id="UP000008466">
    <property type="component" value="Chromosome"/>
</dbReference>
<evidence type="ECO:0000313" key="2">
    <source>
        <dbReference type="Proteomes" id="UP000008466"/>
    </source>
</evidence>
<name>F0RRM8_SPHGB</name>
<dbReference type="Pfam" id="PF16255">
    <property type="entry name" value="Lipase_GDSL_lke"/>
    <property type="match status" value="1"/>
</dbReference>
<evidence type="ECO:0008006" key="3">
    <source>
        <dbReference type="Google" id="ProtNLM"/>
    </source>
</evidence>
<dbReference type="OrthoDB" id="9777593at2"/>
<dbReference type="CDD" id="cd00229">
    <property type="entry name" value="SGNH_hydrolase"/>
    <property type="match status" value="1"/>
</dbReference>
<organism evidence="1 2">
    <name type="scientific">Sphaerochaeta globosa (strain ATCC BAA-1886 / DSM 22777 / Buddy)</name>
    <name type="common">Spirochaeta sp. (strain Buddy)</name>
    <dbReference type="NCBI Taxonomy" id="158189"/>
    <lineage>
        <taxon>Bacteria</taxon>
        <taxon>Pseudomonadati</taxon>
        <taxon>Spirochaetota</taxon>
        <taxon>Spirochaetia</taxon>
        <taxon>Spirochaetales</taxon>
        <taxon>Sphaerochaetaceae</taxon>
        <taxon>Sphaerochaeta</taxon>
    </lineage>
</organism>
<reference evidence="2" key="1">
    <citation type="submission" date="2011-02" db="EMBL/GenBank/DDBJ databases">
        <title>Complete sequence of Spirochaeta sp. Buddy.</title>
        <authorList>
            <person name="Lucas S."/>
            <person name="Copeland A."/>
            <person name="Lapidus A."/>
            <person name="Cheng J.-F."/>
            <person name="Goodwin L."/>
            <person name="Pitluck S."/>
            <person name="Zeytun A."/>
            <person name="Detter J.C."/>
            <person name="Han C."/>
            <person name="Tapia R."/>
            <person name="Land M."/>
            <person name="Hauser L."/>
            <person name="Kyrpides N."/>
            <person name="Ivanova N."/>
            <person name="Mikhailova N."/>
            <person name="Pagani I."/>
            <person name="Ritalahti K.M."/>
            <person name="Loeffler F.E."/>
            <person name="Woyke T."/>
        </authorList>
    </citation>
    <scope>NUCLEOTIDE SEQUENCE [LARGE SCALE GENOMIC DNA]</scope>
    <source>
        <strain evidence="2">ATCC BAA-1886 / DSM 22777 / Buddy</strain>
    </source>
</reference>
<dbReference type="InterPro" id="IPR032588">
    <property type="entry name" value="Lipase_GDSL_lke"/>
</dbReference>
<evidence type="ECO:0000313" key="1">
    <source>
        <dbReference type="EMBL" id="ADY14287.1"/>
    </source>
</evidence>
<dbReference type="EMBL" id="CP002541">
    <property type="protein sequence ID" value="ADY14287.1"/>
    <property type="molecule type" value="Genomic_DNA"/>
</dbReference>
<dbReference type="SUPFAM" id="SSF52266">
    <property type="entry name" value="SGNH hydrolase"/>
    <property type="match status" value="1"/>
</dbReference>
<dbReference type="AlphaFoldDB" id="F0RRM8"/>
<dbReference type="Gene3D" id="3.40.50.1110">
    <property type="entry name" value="SGNH hydrolase"/>
    <property type="match status" value="1"/>
</dbReference>
<dbReference type="eggNOG" id="COG2755">
    <property type="taxonomic scope" value="Bacteria"/>
</dbReference>
<sequence length="265" mass="29739">MHLQTQYLPPASKHPVQPSKLSYLCQSHQRAWLNPLTEKKLSNILPGIAANTFSILADSISTFAGYVPEENELFYPKDGVDVVDVSQTWWHILSKRTGLSLLVNESYSGSRVSRTGNRPITSSFLDEKRQSPLCGDIIIIFGGTNDWGAKEQPATKEIFTEAYRNLVEMMLKRHTKSKLYFCTPLQRTDHALTEQNIHGWTQLDLADSIRSIVADYPKAHLIDLALHPITEGDGMLTDGLHPTRMGMEVLASLMQAGLNLVMDYQ</sequence>
<dbReference type="GO" id="GO:0016788">
    <property type="term" value="F:hydrolase activity, acting on ester bonds"/>
    <property type="evidence" value="ECO:0007669"/>
    <property type="project" value="UniProtKB-ARBA"/>
</dbReference>
<accession>F0RRM8</accession>
<keyword evidence="2" id="KW-1185">Reference proteome</keyword>
<protein>
    <recommendedName>
        <fullName evidence="3">Lipolytic protein G-D-S-L family</fullName>
    </recommendedName>
</protein>
<dbReference type="KEGG" id="sbu:SpiBuddy_2474"/>
<dbReference type="STRING" id="158189.SpiBuddy_2474"/>
<proteinExistence type="predicted"/>
<dbReference type="HOGENOM" id="CLU_1197844_0_0_12"/>
<dbReference type="InterPro" id="IPR036514">
    <property type="entry name" value="SGNH_hydro_sf"/>
</dbReference>